<accession>A0ACC2NH10</accession>
<proteinExistence type="predicted"/>
<protein>
    <submittedName>
        <fullName evidence="1">Uncharacterized protein</fullName>
    </submittedName>
</protein>
<evidence type="ECO:0000313" key="2">
    <source>
        <dbReference type="Proteomes" id="UP001239111"/>
    </source>
</evidence>
<evidence type="ECO:0000313" key="1">
    <source>
        <dbReference type="EMBL" id="KAJ8669522.1"/>
    </source>
</evidence>
<dbReference type="Proteomes" id="UP001239111">
    <property type="component" value="Chromosome 3"/>
</dbReference>
<reference evidence="1" key="1">
    <citation type="submission" date="2023-04" db="EMBL/GenBank/DDBJ databases">
        <title>A chromosome-level genome assembly of the parasitoid wasp Eretmocerus hayati.</title>
        <authorList>
            <person name="Zhong Y."/>
            <person name="Liu S."/>
            <person name="Liu Y."/>
        </authorList>
    </citation>
    <scope>NUCLEOTIDE SEQUENCE</scope>
    <source>
        <strain evidence="1">ZJU_SS_LIU_2023</strain>
    </source>
</reference>
<comment type="caution">
    <text evidence="1">The sequence shown here is derived from an EMBL/GenBank/DDBJ whole genome shotgun (WGS) entry which is preliminary data.</text>
</comment>
<sequence>MILFLQFRIGRRIENNDLLLLNTNVSRSHGVITEDGDHFMYKNVSSGDDIVDGAILQEGREIPIVNGMKVWFGTNPDMCYMFVMKRCTADDQAASTQANLDSLKQDIDSLNEEKDDTMEMMKENESLQRKVNDNISIKIKAKEKITESLGLCEQELEKFQQEKEDLLDSKEKLNLVMQNIELKIGNKSKELNNVIKDEDRKAKEKFEMDNKISEGKYAQKKEGMDNWRKSNEGTVGQKGKEAKLRKSEVYKGDWVSTKQHQ</sequence>
<gene>
    <name evidence="1" type="ORF">QAD02_000781</name>
</gene>
<keyword evidence="2" id="KW-1185">Reference proteome</keyword>
<organism evidence="1 2">
    <name type="scientific">Eretmocerus hayati</name>
    <dbReference type="NCBI Taxonomy" id="131215"/>
    <lineage>
        <taxon>Eukaryota</taxon>
        <taxon>Metazoa</taxon>
        <taxon>Ecdysozoa</taxon>
        <taxon>Arthropoda</taxon>
        <taxon>Hexapoda</taxon>
        <taxon>Insecta</taxon>
        <taxon>Pterygota</taxon>
        <taxon>Neoptera</taxon>
        <taxon>Endopterygota</taxon>
        <taxon>Hymenoptera</taxon>
        <taxon>Apocrita</taxon>
        <taxon>Proctotrupomorpha</taxon>
        <taxon>Chalcidoidea</taxon>
        <taxon>Aphelinidae</taxon>
        <taxon>Aphelininae</taxon>
        <taxon>Eretmocerus</taxon>
    </lineage>
</organism>
<name>A0ACC2NH10_9HYME</name>
<dbReference type="EMBL" id="CM056743">
    <property type="protein sequence ID" value="KAJ8669522.1"/>
    <property type="molecule type" value="Genomic_DNA"/>
</dbReference>